<dbReference type="EMBL" id="NXII01000088">
    <property type="protein sequence ID" value="RXI35682.1"/>
    <property type="molecule type" value="Genomic_DNA"/>
</dbReference>
<keyword evidence="3" id="KW-0411">Iron-sulfur</keyword>
<keyword evidence="6" id="KW-1185">Reference proteome</keyword>
<dbReference type="Proteomes" id="UP000290378">
    <property type="component" value="Unassembled WGS sequence"/>
</dbReference>
<sequence>DEACKNLEYLKQIQKQTNNFLQSINFKYKVELKKHIDELNIENKIRRNLFKTIFENKKQLQKETSVSNNLKIKNNETISKLILLKNSIKLIIEEVENIELSTLDSTLLFNKQIDFNSCTNCLDCINFCPTNALFQNEKKDSIYFQAGKCIGCNICDDIC</sequence>
<keyword evidence="1" id="KW-0479">Metal-binding</keyword>
<accession>A0AA94FDV7</accession>
<dbReference type="AlphaFoldDB" id="A0AA94FDV7"/>
<feature type="non-terminal residue" evidence="5">
    <location>
        <position position="159"/>
    </location>
</feature>
<dbReference type="SUPFAM" id="SSF54862">
    <property type="entry name" value="4Fe-4S ferredoxins"/>
    <property type="match status" value="1"/>
</dbReference>
<protein>
    <recommendedName>
        <fullName evidence="4">4Fe-4S ferredoxin-type domain-containing protein</fullName>
    </recommendedName>
</protein>
<name>A0AA94FDV7_9BACT</name>
<dbReference type="InterPro" id="IPR017896">
    <property type="entry name" value="4Fe4S_Fe-S-bd"/>
</dbReference>
<evidence type="ECO:0000313" key="6">
    <source>
        <dbReference type="Proteomes" id="UP000290378"/>
    </source>
</evidence>
<dbReference type="GO" id="GO:0046872">
    <property type="term" value="F:metal ion binding"/>
    <property type="evidence" value="ECO:0007669"/>
    <property type="project" value="UniProtKB-KW"/>
</dbReference>
<proteinExistence type="predicted"/>
<dbReference type="PROSITE" id="PS00198">
    <property type="entry name" value="4FE4S_FER_1"/>
    <property type="match status" value="1"/>
</dbReference>
<keyword evidence="2" id="KW-0408">Iron</keyword>
<feature type="domain" description="4Fe-4S ferredoxin-type" evidence="4">
    <location>
        <begin position="140"/>
        <end position="159"/>
    </location>
</feature>
<dbReference type="RefSeq" id="WP_164970469.1">
    <property type="nucleotide sequence ID" value="NZ_NXII01000088.1"/>
</dbReference>
<feature type="non-terminal residue" evidence="5">
    <location>
        <position position="1"/>
    </location>
</feature>
<dbReference type="InterPro" id="IPR017900">
    <property type="entry name" value="4Fe4S_Fe_S_CS"/>
</dbReference>
<dbReference type="Pfam" id="PF13237">
    <property type="entry name" value="Fer4_10"/>
    <property type="match status" value="1"/>
</dbReference>
<gene>
    <name evidence="5" type="ORF">CP963_14180</name>
</gene>
<dbReference type="GO" id="GO:0051536">
    <property type="term" value="F:iron-sulfur cluster binding"/>
    <property type="evidence" value="ECO:0007669"/>
    <property type="project" value="UniProtKB-KW"/>
</dbReference>
<dbReference type="Gene3D" id="3.30.70.20">
    <property type="match status" value="1"/>
</dbReference>
<evidence type="ECO:0000256" key="1">
    <source>
        <dbReference type="ARBA" id="ARBA00022723"/>
    </source>
</evidence>
<comment type="caution">
    <text evidence="5">The sequence shown here is derived from an EMBL/GenBank/DDBJ whole genome shotgun (WGS) entry which is preliminary data.</text>
</comment>
<evidence type="ECO:0000259" key="4">
    <source>
        <dbReference type="PROSITE" id="PS51379"/>
    </source>
</evidence>
<organism evidence="5 6">
    <name type="scientific">Arcobacter cloacae</name>
    <dbReference type="NCBI Taxonomy" id="1054034"/>
    <lineage>
        <taxon>Bacteria</taxon>
        <taxon>Pseudomonadati</taxon>
        <taxon>Campylobacterota</taxon>
        <taxon>Epsilonproteobacteria</taxon>
        <taxon>Campylobacterales</taxon>
        <taxon>Arcobacteraceae</taxon>
        <taxon>Arcobacter</taxon>
    </lineage>
</organism>
<evidence type="ECO:0000256" key="2">
    <source>
        <dbReference type="ARBA" id="ARBA00023004"/>
    </source>
</evidence>
<evidence type="ECO:0000256" key="3">
    <source>
        <dbReference type="ARBA" id="ARBA00023014"/>
    </source>
</evidence>
<evidence type="ECO:0000313" key="5">
    <source>
        <dbReference type="EMBL" id="RXI35682.1"/>
    </source>
</evidence>
<reference evidence="5 6" key="1">
    <citation type="submission" date="2017-09" db="EMBL/GenBank/DDBJ databases">
        <title>Genomics of the genus Arcobacter.</title>
        <authorList>
            <person name="Perez-Cataluna A."/>
            <person name="Figueras M.J."/>
            <person name="Salas-Masso N."/>
        </authorList>
    </citation>
    <scope>NUCLEOTIDE SEQUENCE [LARGE SCALE GENOMIC DNA]</scope>
    <source>
        <strain evidence="5 6">CECT 7834</strain>
    </source>
</reference>
<feature type="domain" description="4Fe-4S ferredoxin-type" evidence="4">
    <location>
        <begin position="109"/>
        <end position="138"/>
    </location>
</feature>
<dbReference type="PROSITE" id="PS51379">
    <property type="entry name" value="4FE4S_FER_2"/>
    <property type="match status" value="2"/>
</dbReference>